<reference evidence="14" key="1">
    <citation type="journal article" date="2015" name="BMC Genomics">
        <title>Draft genome of a commonly misdiagnosed multidrug resistant pathogen Candida auris.</title>
        <authorList>
            <person name="Chatterjee S."/>
            <person name="Alampalli S.V."/>
            <person name="Nageshan R.K."/>
            <person name="Chettiar S.T."/>
            <person name="Joshi S."/>
            <person name="Tatu U.S."/>
        </authorList>
    </citation>
    <scope>NUCLEOTIDE SEQUENCE [LARGE SCALE GENOMIC DNA]</scope>
    <source>
        <strain evidence="14">6684</strain>
    </source>
</reference>
<dbReference type="VEuPathDB" id="FungiDB:CJJ07_000392"/>
<evidence type="ECO:0000256" key="11">
    <source>
        <dbReference type="ARBA" id="ARBA00023180"/>
    </source>
</evidence>
<name>A0A0L0NP26_CANAR</name>
<dbReference type="EMBL" id="LGST01000079">
    <property type="protein sequence ID" value="KND95425.1"/>
    <property type="molecule type" value="Genomic_DNA"/>
</dbReference>
<evidence type="ECO:0000256" key="6">
    <source>
        <dbReference type="ARBA" id="ARBA00022692"/>
    </source>
</evidence>
<dbReference type="PANTHER" id="PTHR31392:SF1">
    <property type="entry name" value="ALPHA-1,3-MANNOSYLTRANSFERASE MNN1-RELATED"/>
    <property type="match status" value="1"/>
</dbReference>
<keyword evidence="6" id="KW-0812">Transmembrane</keyword>
<dbReference type="Proteomes" id="UP000037122">
    <property type="component" value="Unassembled WGS sequence"/>
</dbReference>
<gene>
    <name evidence="13" type="ORF">QG37_08340</name>
</gene>
<dbReference type="GO" id="GO:0006493">
    <property type="term" value="P:protein O-linked glycosylation"/>
    <property type="evidence" value="ECO:0007669"/>
    <property type="project" value="TreeGrafter"/>
</dbReference>
<comment type="similarity">
    <text evidence="3">Belongs to the MNN1/MNT family.</text>
</comment>
<evidence type="ECO:0000313" key="14">
    <source>
        <dbReference type="Proteomes" id="UP000037122"/>
    </source>
</evidence>
<dbReference type="VEuPathDB" id="FungiDB:B9J08_001981"/>
<evidence type="ECO:0000256" key="12">
    <source>
        <dbReference type="SAM" id="SignalP"/>
    </source>
</evidence>
<evidence type="ECO:0000256" key="1">
    <source>
        <dbReference type="ARBA" id="ARBA00004323"/>
    </source>
</evidence>
<accession>A0A0L0NP26</accession>
<sequence>MLRFKPKRRVVFLALLILVVVFFFKFGSTDASPPLEHLNILQRRKQYSNSIQVKENDNLESKCVSYFRQMSKLNRPGLEEQFSHEHDGLLFKKTKWLREAGRIYRKETRRKHQRFAENYELLLLEKFYKKSAEASRLEEGFVNDMAHMRAFGKCFLENTKSLSRQAKLCEKATSTLLPFLLGELPRIDFCGSSPDSSVRSDDLCFVKLLMRMDQGDGIVIPILPRGSRSQQLVRAIRMIKVLRATNNTLPIEIVMMDDKPVRKDLKDDLILAAKRDDMKVPESYLRYLGKSSKEKVDLPKQNIRFVYLERAIDKRFFTLSDPLTMTLAPLLCSFQRAIVLSTQTIPLTRDFLHVLDSSDVKNHGTKFYKSRAIQEQKLTKYPPGYFETNDLVNQLADVGSNETLAFGVKRSRNLFTKRVRSESYTQLLDTSMFVVDKLKALSGLLISAALHYYPIIRAKYDFRNDNFESLWLGQELAGNIEYVPFNPHFAIAAGLLTPPENVQVGPPSRELCSSSWAQLSEVDDTTLLLVTTHQIENRVLPDFNVALKEKYLTKTTLSEVDYTIHEQKLKRNPLRIETLLRPIVVDERIYNRDQLVELPWVQESLFGSLDDYWCAYDIVGTTSLPNRGVVTDLNEEQQLWYNSLIEIWLLSSHQQSSSMVSYE</sequence>
<evidence type="ECO:0000256" key="3">
    <source>
        <dbReference type="ARBA" id="ARBA00009105"/>
    </source>
</evidence>
<dbReference type="AlphaFoldDB" id="A0A0L0NP26"/>
<comment type="pathway">
    <text evidence="2">Protein modification; protein glycosylation.</text>
</comment>
<dbReference type="VEuPathDB" id="FungiDB:CJI96_0002654"/>
<keyword evidence="5" id="KW-0808">Transferase</keyword>
<evidence type="ECO:0008006" key="15">
    <source>
        <dbReference type="Google" id="ProtNLM"/>
    </source>
</evidence>
<protein>
    <recommendedName>
        <fullName evidence="15">Mannosyltransferase</fullName>
    </recommendedName>
</protein>
<evidence type="ECO:0000256" key="4">
    <source>
        <dbReference type="ARBA" id="ARBA00022676"/>
    </source>
</evidence>
<feature type="signal peptide" evidence="12">
    <location>
        <begin position="1"/>
        <end position="31"/>
    </location>
</feature>
<dbReference type="VEuPathDB" id="FungiDB:CJI97_002166"/>
<evidence type="ECO:0000256" key="5">
    <source>
        <dbReference type="ARBA" id="ARBA00022679"/>
    </source>
</evidence>
<dbReference type="VEuPathDB" id="FungiDB:CJJ09_003069"/>
<keyword evidence="9" id="KW-0333">Golgi apparatus</keyword>
<dbReference type="Pfam" id="PF11051">
    <property type="entry name" value="Mannosyl_trans3"/>
    <property type="match status" value="1"/>
</dbReference>
<dbReference type="GO" id="GO:0000033">
    <property type="term" value="F:alpha-1,3-mannosyltransferase activity"/>
    <property type="evidence" value="ECO:0007669"/>
    <property type="project" value="TreeGrafter"/>
</dbReference>
<evidence type="ECO:0000256" key="7">
    <source>
        <dbReference type="ARBA" id="ARBA00022968"/>
    </source>
</evidence>
<dbReference type="InterPro" id="IPR022751">
    <property type="entry name" value="Alpha_mannosyltransferase"/>
</dbReference>
<organism evidence="13 14">
    <name type="scientific">Candidozyma auris</name>
    <name type="common">Yeast</name>
    <name type="synonym">Candida auris</name>
    <dbReference type="NCBI Taxonomy" id="498019"/>
    <lineage>
        <taxon>Eukaryota</taxon>
        <taxon>Fungi</taxon>
        <taxon>Dikarya</taxon>
        <taxon>Ascomycota</taxon>
        <taxon>Saccharomycotina</taxon>
        <taxon>Pichiomycetes</taxon>
        <taxon>Metschnikowiaceae</taxon>
        <taxon>Candidozyma</taxon>
    </lineage>
</organism>
<keyword evidence="10" id="KW-0472">Membrane</keyword>
<dbReference type="PANTHER" id="PTHR31392">
    <property type="entry name" value="ALPHA-1,3-MANNOSYLTRANSFERASE MNN1-RELATED"/>
    <property type="match status" value="1"/>
</dbReference>
<keyword evidence="12" id="KW-0732">Signal</keyword>
<evidence type="ECO:0000256" key="9">
    <source>
        <dbReference type="ARBA" id="ARBA00023034"/>
    </source>
</evidence>
<evidence type="ECO:0000256" key="10">
    <source>
        <dbReference type="ARBA" id="ARBA00023136"/>
    </source>
</evidence>
<keyword evidence="11" id="KW-0325">Glycoprotein</keyword>
<comment type="subcellular location">
    <subcellularLocation>
        <location evidence="1">Golgi apparatus membrane</location>
        <topology evidence="1">Single-pass type II membrane protein</topology>
    </subcellularLocation>
</comment>
<keyword evidence="4" id="KW-0328">Glycosyltransferase</keyword>
<evidence type="ECO:0000313" key="13">
    <source>
        <dbReference type="EMBL" id="KND95425.1"/>
    </source>
</evidence>
<keyword evidence="7" id="KW-0735">Signal-anchor</keyword>
<feature type="chain" id="PRO_5005545094" description="Mannosyltransferase" evidence="12">
    <location>
        <begin position="32"/>
        <end position="663"/>
    </location>
</feature>
<proteinExistence type="inferred from homology"/>
<keyword evidence="8" id="KW-1133">Transmembrane helix</keyword>
<evidence type="ECO:0000256" key="2">
    <source>
        <dbReference type="ARBA" id="ARBA00004922"/>
    </source>
</evidence>
<evidence type="ECO:0000256" key="8">
    <source>
        <dbReference type="ARBA" id="ARBA00022989"/>
    </source>
</evidence>
<dbReference type="VEuPathDB" id="FungiDB:QG37_08340"/>
<comment type="caution">
    <text evidence="13">The sequence shown here is derived from an EMBL/GenBank/DDBJ whole genome shotgun (WGS) entry which is preliminary data.</text>
</comment>
<dbReference type="GO" id="GO:0000139">
    <property type="term" value="C:Golgi membrane"/>
    <property type="evidence" value="ECO:0007669"/>
    <property type="project" value="UniProtKB-SubCell"/>
</dbReference>